<keyword evidence="2" id="KW-1185">Reference proteome</keyword>
<dbReference type="EMBL" id="QQXL01000005">
    <property type="protein sequence ID" value="RKW70090.1"/>
    <property type="molecule type" value="Genomic_DNA"/>
</dbReference>
<dbReference type="RefSeq" id="WP_121485278.1">
    <property type="nucleotide sequence ID" value="NZ_QQXL01000005.1"/>
</dbReference>
<name>A0A496PI12_9MICC</name>
<reference evidence="1 2" key="1">
    <citation type="submission" date="2018-07" db="EMBL/GenBank/DDBJ databases">
        <title>Arthrobacter sp. nov., isolated from raw cow's milk with high bacterial count.</title>
        <authorList>
            <person name="Hahne J."/>
            <person name="Isele D."/>
            <person name="Lipski A."/>
        </authorList>
    </citation>
    <scope>NUCLEOTIDE SEQUENCE [LARGE SCALE GENOMIC DNA]</scope>
    <source>
        <strain evidence="1 2">JZ R-183</strain>
    </source>
</reference>
<protein>
    <submittedName>
        <fullName evidence="1">Uncharacterized protein</fullName>
    </submittedName>
</protein>
<evidence type="ECO:0000313" key="1">
    <source>
        <dbReference type="EMBL" id="RKW70090.1"/>
    </source>
</evidence>
<organism evidence="1 2">
    <name type="scientific">Galactobacter caseinivorans</name>
    <dbReference type="NCBI Taxonomy" id="2676123"/>
    <lineage>
        <taxon>Bacteria</taxon>
        <taxon>Bacillati</taxon>
        <taxon>Actinomycetota</taxon>
        <taxon>Actinomycetes</taxon>
        <taxon>Micrococcales</taxon>
        <taxon>Micrococcaceae</taxon>
        <taxon>Galactobacter</taxon>
    </lineage>
</organism>
<comment type="caution">
    <text evidence="1">The sequence shown here is derived from an EMBL/GenBank/DDBJ whole genome shotgun (WGS) entry which is preliminary data.</text>
</comment>
<accession>A0A496PI12</accession>
<evidence type="ECO:0000313" key="2">
    <source>
        <dbReference type="Proteomes" id="UP000273119"/>
    </source>
</evidence>
<gene>
    <name evidence="1" type="ORF">DWQ67_09000</name>
</gene>
<sequence length="204" mass="22453">MGNQAVVQAGHFLTIPLPQAIVEVLATQPLQRSLVVADAALRAEFPGGISRTELTAVASAWPIKTQASRALSVLQLASGLAESPGESRSRALLIQAGFCPPVLQYEFSDDAGFIGRCDFWWPECGVVGEFEGRAKWAGDLVKDELQQWEVVHAAQERHARLAAHPQVKRVVHWVGEDLEDPEVFFAKLERAGVRRDPRRRVRAA</sequence>
<proteinExistence type="predicted"/>
<dbReference type="AlphaFoldDB" id="A0A496PI12"/>
<dbReference type="Proteomes" id="UP000273119">
    <property type="component" value="Unassembled WGS sequence"/>
</dbReference>